<gene>
    <name evidence="1" type="ORF">Lsan_0126</name>
</gene>
<dbReference type="OrthoDB" id="4315389at2"/>
<evidence type="ECO:0008006" key="3">
    <source>
        <dbReference type="Google" id="ProtNLM"/>
    </source>
</evidence>
<proteinExistence type="predicted"/>
<accession>A0A0W0ZLE7</accession>
<protein>
    <recommendedName>
        <fullName evidence="3">Transposase</fullName>
    </recommendedName>
</protein>
<dbReference type="EMBL" id="LNYU01000004">
    <property type="protein sequence ID" value="KTD69848.1"/>
    <property type="molecule type" value="Genomic_DNA"/>
</dbReference>
<dbReference type="PATRIC" id="fig|45074.5.peg.138"/>
<dbReference type="PANTHER" id="PTHR35528:SF3">
    <property type="entry name" value="BLL1675 PROTEIN"/>
    <property type="match status" value="1"/>
</dbReference>
<evidence type="ECO:0000313" key="2">
    <source>
        <dbReference type="Proteomes" id="UP000054703"/>
    </source>
</evidence>
<organism evidence="1 2">
    <name type="scientific">Legionella santicrucis</name>
    <dbReference type="NCBI Taxonomy" id="45074"/>
    <lineage>
        <taxon>Bacteria</taxon>
        <taxon>Pseudomonadati</taxon>
        <taxon>Pseudomonadota</taxon>
        <taxon>Gammaproteobacteria</taxon>
        <taxon>Legionellales</taxon>
        <taxon>Legionellaceae</taxon>
        <taxon>Legionella</taxon>
    </lineage>
</organism>
<dbReference type="InterPro" id="IPR052183">
    <property type="entry name" value="IS_Transposase"/>
</dbReference>
<dbReference type="RefSeq" id="WP_058512614.1">
    <property type="nucleotide sequence ID" value="NZ_CAAAIH010000049.1"/>
</dbReference>
<sequence length="102" mass="12567">MLERKPKRYRYPVDLISIAVWSYHRFKDSYRDVSERLLYHGIDVSYETIRQWCIKFGAKFKNVIKKRAPRRTDKWYLDEQQLRICGATHAPRMMRVMSWMCF</sequence>
<name>A0A0W0ZLE7_9GAMM</name>
<dbReference type="AlphaFoldDB" id="A0A0W0ZLE7"/>
<comment type="caution">
    <text evidence="1">The sequence shown here is derived from an EMBL/GenBank/DDBJ whole genome shotgun (WGS) entry which is preliminary data.</text>
</comment>
<evidence type="ECO:0000313" key="1">
    <source>
        <dbReference type="EMBL" id="KTD69848.1"/>
    </source>
</evidence>
<dbReference type="PANTHER" id="PTHR35528">
    <property type="entry name" value="BLL1675 PROTEIN"/>
    <property type="match status" value="1"/>
</dbReference>
<dbReference type="Proteomes" id="UP000054703">
    <property type="component" value="Unassembled WGS sequence"/>
</dbReference>
<dbReference type="STRING" id="45074.Lsan_0126"/>
<keyword evidence="2" id="KW-1185">Reference proteome</keyword>
<reference evidence="1 2" key="1">
    <citation type="submission" date="2015-11" db="EMBL/GenBank/DDBJ databases">
        <title>Genomic analysis of 38 Legionella species identifies large and diverse effector repertoires.</title>
        <authorList>
            <person name="Burstein D."/>
            <person name="Amaro F."/>
            <person name="Zusman T."/>
            <person name="Lifshitz Z."/>
            <person name="Cohen O."/>
            <person name="Gilbert J.A."/>
            <person name="Pupko T."/>
            <person name="Shuman H.A."/>
            <person name="Segal G."/>
        </authorList>
    </citation>
    <scope>NUCLEOTIDE SEQUENCE [LARGE SCALE GENOMIC DNA]</scope>
    <source>
        <strain evidence="1 2">SC-63-C7</strain>
    </source>
</reference>